<dbReference type="InterPro" id="IPR008928">
    <property type="entry name" value="6-hairpin_glycosidase_sf"/>
</dbReference>
<sequence>MKLCFINLYPKMKFKQILYSCAIISSISLGAQTAEKTASHVNPFIGTGAAHGSPLSGNNYPGATMPFGMVQLSPDTRNIPDWSVASGYNYNDSTIAGFSHTHLSGTGVAELFDVMLMPFSGSIVKEETGQNAYQSKFTHDKESAKPGYYSVELLDYQIKAELTATTHAGFHKYSFPKNKEAHIIVDLDHSMKKSDWNTRIIASQLSFPNDHTIEGYRIITGWAPMRKVYFHAEFSQPILHNHVTDGGNMYENAKIVNGNAIRAILDFDISKQQEVLVKVGISATSIENARLNVQTEIPAWDFQAIVNNADAVWEKELSKIKIEGTDEQKQIFYTALYHTFIQPNTLSDVNGDYPSADFTVRNSSKPYYSTFSLWDTYRGAHPLYTLLQPERSADFVNSMLAYYKVFGYLPIWQLWGQENYCMIGNHAIPVIVDAVLKKIPGIDAEEAFEAVKNSSLREHPGSPFGIWEKYGYIPENLKSQSVSLTLEMAYDDWCVAELAKKLVKIDDYNQFAKRSQFYKNLYDKEISFFKAKDDKGNWIGPFDPLKYGANGGYPFTEGNGWQYFWYVPQDVKGLVNLVGGDHLFTKKLDAFFTLDERPEEVNDNASGFIGQYAHGNEPSHHIAYLYNYAGQPWKTQKYTAEILKKMYNTTSSGYSGNDDCGELSAWYIFSAIGFYPVNPANGVYVIGSPLLKEASIELKNRKIFKVTAKNVSDQNIYIQSAKLNGKSYTKTFIKHTDIEAGGVLEFVMGPKPNKNWGSKLEDRPIN</sequence>
<dbReference type="PANTHER" id="PTHR12143">
    <property type="entry name" value="PEPTIDE N-GLYCANASE PNGASE -RELATED"/>
    <property type="match status" value="1"/>
</dbReference>
<dbReference type="InterPro" id="IPR005887">
    <property type="entry name" value="GH92_a_mannosidase_put"/>
</dbReference>
<reference evidence="6 7" key="1">
    <citation type="submission" date="2014-12" db="EMBL/GenBank/DDBJ databases">
        <title>Genome sequence of Flavobacterium anhuiense RCM74.</title>
        <authorList>
            <person name="Kim J.F."/>
            <person name="Song J.Y."/>
            <person name="Kwak M.-J."/>
            <person name="Lee S.-W."/>
        </authorList>
    </citation>
    <scope>NUCLEOTIDE SEQUENCE [LARGE SCALE GENOMIC DNA]</scope>
    <source>
        <strain evidence="6 7">RCM74</strain>
    </source>
</reference>
<dbReference type="Pfam" id="PF07971">
    <property type="entry name" value="Glyco_hydro_92"/>
    <property type="match status" value="1"/>
</dbReference>
<protein>
    <submittedName>
        <fullName evidence="6">Alpha-1,2-mannosidase</fullName>
    </submittedName>
</protein>
<dbReference type="GO" id="GO:0005829">
    <property type="term" value="C:cytosol"/>
    <property type="evidence" value="ECO:0007669"/>
    <property type="project" value="TreeGrafter"/>
</dbReference>
<feature type="domain" description="Glycosyl hydrolase family 92 N-terminal" evidence="5">
    <location>
        <begin position="40"/>
        <end position="282"/>
    </location>
</feature>
<dbReference type="InterPro" id="IPR041371">
    <property type="entry name" value="GH92_N"/>
</dbReference>
<evidence type="ECO:0000259" key="4">
    <source>
        <dbReference type="Pfam" id="PF07971"/>
    </source>
</evidence>
<comment type="caution">
    <text evidence="6">The sequence shown here is derived from an EMBL/GenBank/DDBJ whole genome shotgun (WGS) entry which is preliminary data.</text>
</comment>
<evidence type="ECO:0000256" key="2">
    <source>
        <dbReference type="ARBA" id="ARBA00011245"/>
    </source>
</evidence>
<dbReference type="NCBIfam" id="TIGR01180">
    <property type="entry name" value="aman2_put"/>
    <property type="match status" value="1"/>
</dbReference>
<dbReference type="AlphaFoldDB" id="A0A444VUQ0"/>
<dbReference type="InterPro" id="IPR050883">
    <property type="entry name" value="PNGase"/>
</dbReference>
<dbReference type="PANTHER" id="PTHR12143:SF39">
    <property type="entry name" value="SECRETED PROTEIN"/>
    <property type="match status" value="1"/>
</dbReference>
<organism evidence="6 7">
    <name type="scientific">Flavobacterium anhuiense</name>
    <dbReference type="NCBI Taxonomy" id="459526"/>
    <lineage>
        <taxon>Bacteria</taxon>
        <taxon>Pseudomonadati</taxon>
        <taxon>Bacteroidota</taxon>
        <taxon>Flavobacteriia</taxon>
        <taxon>Flavobacteriales</taxon>
        <taxon>Flavobacteriaceae</taxon>
        <taxon>Flavobacterium</taxon>
    </lineage>
</organism>
<dbReference type="Gene3D" id="1.20.1610.10">
    <property type="entry name" value="alpha-1,2-mannosidases domains"/>
    <property type="match status" value="1"/>
</dbReference>
<dbReference type="GO" id="GO:0030246">
    <property type="term" value="F:carbohydrate binding"/>
    <property type="evidence" value="ECO:0007669"/>
    <property type="project" value="InterPro"/>
</dbReference>
<dbReference type="FunFam" id="1.20.1050.60:FF:000001">
    <property type="entry name" value="Putative alpha-1,2-mannosidase"/>
    <property type="match status" value="1"/>
</dbReference>
<evidence type="ECO:0000259" key="5">
    <source>
        <dbReference type="Pfam" id="PF17678"/>
    </source>
</evidence>
<dbReference type="GO" id="GO:0000224">
    <property type="term" value="F:peptide-N4-(N-acetyl-beta-glucosaminyl)asparagine amidase activity"/>
    <property type="evidence" value="ECO:0007669"/>
    <property type="project" value="TreeGrafter"/>
</dbReference>
<dbReference type="SUPFAM" id="SSF48208">
    <property type="entry name" value="Six-hairpin glycosidases"/>
    <property type="match status" value="1"/>
</dbReference>
<feature type="domain" description="Glycosyl hydrolase family 92" evidence="4">
    <location>
        <begin position="288"/>
        <end position="750"/>
    </location>
</feature>
<evidence type="ECO:0000313" key="7">
    <source>
        <dbReference type="Proteomes" id="UP000290433"/>
    </source>
</evidence>
<dbReference type="Gene3D" id="1.20.1050.60">
    <property type="entry name" value="alpha-1,2-mannosidase"/>
    <property type="match status" value="1"/>
</dbReference>
<evidence type="ECO:0000313" key="6">
    <source>
        <dbReference type="EMBL" id="RYJ37408.1"/>
    </source>
</evidence>
<evidence type="ECO:0000256" key="1">
    <source>
        <dbReference type="ARBA" id="ARBA00001913"/>
    </source>
</evidence>
<comment type="subunit">
    <text evidence="2">Monomer.</text>
</comment>
<dbReference type="Gene3D" id="3.30.2080.10">
    <property type="entry name" value="GH92 mannosidase domain"/>
    <property type="match status" value="1"/>
</dbReference>
<dbReference type="GO" id="GO:0005975">
    <property type="term" value="P:carbohydrate metabolic process"/>
    <property type="evidence" value="ECO:0007669"/>
    <property type="project" value="InterPro"/>
</dbReference>
<dbReference type="FunFam" id="3.30.2080.10:FF:000001">
    <property type="entry name" value="Alpha-1,2-mannosidase subfamily"/>
    <property type="match status" value="1"/>
</dbReference>
<dbReference type="Pfam" id="PF17678">
    <property type="entry name" value="Glyco_hydro_92N"/>
    <property type="match status" value="1"/>
</dbReference>
<dbReference type="Gene3D" id="2.70.98.10">
    <property type="match status" value="1"/>
</dbReference>
<proteinExistence type="predicted"/>
<dbReference type="EMBL" id="JUIV01000016">
    <property type="protein sequence ID" value="RYJ37408.1"/>
    <property type="molecule type" value="Genomic_DNA"/>
</dbReference>
<dbReference type="Proteomes" id="UP000290433">
    <property type="component" value="Unassembled WGS sequence"/>
</dbReference>
<name>A0A444VUQ0_9FLAO</name>
<comment type="cofactor">
    <cofactor evidence="1">
        <name>Ca(2+)</name>
        <dbReference type="ChEBI" id="CHEBI:29108"/>
    </cofactor>
</comment>
<evidence type="ECO:0000256" key="3">
    <source>
        <dbReference type="ARBA" id="ARBA00022837"/>
    </source>
</evidence>
<dbReference type="GO" id="GO:0006516">
    <property type="term" value="P:glycoprotein catabolic process"/>
    <property type="evidence" value="ECO:0007669"/>
    <property type="project" value="TreeGrafter"/>
</dbReference>
<accession>A0A444VUQ0</accession>
<dbReference type="InterPro" id="IPR014718">
    <property type="entry name" value="GH-type_carb-bd"/>
</dbReference>
<dbReference type="InterPro" id="IPR012939">
    <property type="entry name" value="Glyco_hydro_92"/>
</dbReference>
<gene>
    <name evidence="6" type="ORF">NU08_3579</name>
</gene>
<keyword evidence="3" id="KW-0106">Calcium</keyword>